<accession>A0A917E1J6</accession>
<evidence type="ECO:0000313" key="2">
    <source>
        <dbReference type="Proteomes" id="UP000644699"/>
    </source>
</evidence>
<proteinExistence type="predicted"/>
<protein>
    <submittedName>
        <fullName evidence="1">Uncharacterized protein</fullName>
    </submittedName>
</protein>
<reference evidence="1" key="2">
    <citation type="submission" date="2020-09" db="EMBL/GenBank/DDBJ databases">
        <authorList>
            <person name="Sun Q."/>
            <person name="Zhou Y."/>
        </authorList>
    </citation>
    <scope>NUCLEOTIDE SEQUENCE</scope>
    <source>
        <strain evidence="1">CGMCC 1.15367</strain>
    </source>
</reference>
<dbReference type="AlphaFoldDB" id="A0A917E1J6"/>
<dbReference type="EMBL" id="BMIQ01000001">
    <property type="protein sequence ID" value="GGD90045.1"/>
    <property type="molecule type" value="Genomic_DNA"/>
</dbReference>
<organism evidence="1 2">
    <name type="scientific">Aureimonas endophytica</name>
    <dbReference type="NCBI Taxonomy" id="2027858"/>
    <lineage>
        <taxon>Bacteria</taxon>
        <taxon>Pseudomonadati</taxon>
        <taxon>Pseudomonadota</taxon>
        <taxon>Alphaproteobacteria</taxon>
        <taxon>Hyphomicrobiales</taxon>
        <taxon>Aurantimonadaceae</taxon>
        <taxon>Aureimonas</taxon>
    </lineage>
</organism>
<dbReference type="Proteomes" id="UP000644699">
    <property type="component" value="Unassembled WGS sequence"/>
</dbReference>
<gene>
    <name evidence="1" type="ORF">GCM10011390_06090</name>
</gene>
<name>A0A917E1J6_9HYPH</name>
<keyword evidence="2" id="KW-1185">Reference proteome</keyword>
<comment type="caution">
    <text evidence="1">The sequence shown here is derived from an EMBL/GenBank/DDBJ whole genome shotgun (WGS) entry which is preliminary data.</text>
</comment>
<reference evidence="1" key="1">
    <citation type="journal article" date="2014" name="Int. J. Syst. Evol. Microbiol.">
        <title>Complete genome sequence of Corynebacterium casei LMG S-19264T (=DSM 44701T), isolated from a smear-ripened cheese.</title>
        <authorList>
            <consortium name="US DOE Joint Genome Institute (JGI-PGF)"/>
            <person name="Walter F."/>
            <person name="Albersmeier A."/>
            <person name="Kalinowski J."/>
            <person name="Ruckert C."/>
        </authorList>
    </citation>
    <scope>NUCLEOTIDE SEQUENCE</scope>
    <source>
        <strain evidence="1">CGMCC 1.15367</strain>
    </source>
</reference>
<evidence type="ECO:0000313" key="1">
    <source>
        <dbReference type="EMBL" id="GGD90045.1"/>
    </source>
</evidence>
<sequence length="91" mass="10387">MEDFRLRIVGTDEFGAFLAGSRRPEHRIDIGDHALQREIAKQIPIEGVERADEQVRSPSRDYTYIDRWHGGSGDQTLLRIGAEENRQPVAI</sequence>